<evidence type="ECO:0000256" key="1">
    <source>
        <dbReference type="ARBA" id="ARBA00004418"/>
    </source>
</evidence>
<comment type="subcellular location">
    <subcellularLocation>
        <location evidence="1">Periplasm</location>
    </subcellularLocation>
</comment>
<dbReference type="GO" id="GO:0016829">
    <property type="term" value="F:lyase activity"/>
    <property type="evidence" value="ECO:0007669"/>
    <property type="project" value="UniProtKB-KW"/>
</dbReference>
<evidence type="ECO:0000313" key="7">
    <source>
        <dbReference type="Proteomes" id="UP000245790"/>
    </source>
</evidence>
<comment type="caution">
    <text evidence="6">The sequence shown here is derived from an EMBL/GenBank/DDBJ whole genome shotgun (WGS) entry which is preliminary data.</text>
</comment>
<evidence type="ECO:0000256" key="4">
    <source>
        <dbReference type="ARBA" id="ARBA00023239"/>
    </source>
</evidence>
<accession>A0A316FRV5</accession>
<protein>
    <submittedName>
        <fullName evidence="6">Heparinase II/III-like protein</fullName>
    </submittedName>
</protein>
<dbReference type="Gene3D" id="1.50.10.100">
    <property type="entry name" value="Chondroitin AC/alginate lyase"/>
    <property type="match status" value="1"/>
</dbReference>
<dbReference type="PANTHER" id="PTHR39210">
    <property type="entry name" value="HEPARIN-SULFATE LYASE"/>
    <property type="match status" value="1"/>
</dbReference>
<dbReference type="EMBL" id="QGGU01000006">
    <property type="protein sequence ID" value="PWK50875.1"/>
    <property type="molecule type" value="Genomic_DNA"/>
</dbReference>
<dbReference type="Proteomes" id="UP000245790">
    <property type="component" value="Unassembled WGS sequence"/>
</dbReference>
<evidence type="ECO:0000313" key="6">
    <source>
        <dbReference type="EMBL" id="PWK50875.1"/>
    </source>
</evidence>
<sequence length="521" mass="59271">MRLSNEKLDYLAQRVESYDHGYPCLGYGLVDIYSKGTYSKDCVHNFDWYTKELSFAIDFIKADTCCDIKVPWEKSRLQWLTEIAILVAHDRLPIEDVYTRLTNWSNENPFLYGVNWISSMEVAIRVMNLVVILLLLEKEQHKQLNDLLLKLIASHKAYLELYPEISDVPGNHYLATEAGVAAIMYAAGESYEPQRLLALFEQQFPDGGMHLEFSTIYNRLCVDIALIACALLPDVTSNKPLSDKLLSMIDSVNMLSSSKALLPIFGDSDSGQVFNFGQSSREATLYTSNVPSSKAISILSELVRSLNPDVWQLVESHQTKSETSFSLYPYYVMENNTYKVIVRYGGAGLAGRAPHDHDDVMSFWTFKNGADLIVERGCAPYTSDFNYREQLISYDSHNQLRRKTEKARLTHGSVFPIAPVGESEITANGLKVELKNGVHRRKLMLTDNGLLITDIWFSDEKCASVFYPVDSAEFDIKFQKGLLSDSCKKDKFFTEYGALYTEIKRLYFELDSKGEYQIEFS</sequence>
<keyword evidence="4" id="KW-0456">Lyase</keyword>
<gene>
    <name evidence="6" type="ORF">C8D97_106166</name>
</gene>
<proteinExistence type="predicted"/>
<dbReference type="AlphaFoldDB" id="A0A316FRV5"/>
<dbReference type="Pfam" id="PF07940">
    <property type="entry name" value="Hepar_II_III_C"/>
    <property type="match status" value="1"/>
</dbReference>
<keyword evidence="7" id="KW-1185">Reference proteome</keyword>
<keyword evidence="3" id="KW-0574">Periplasm</keyword>
<evidence type="ECO:0000259" key="5">
    <source>
        <dbReference type="Pfam" id="PF07940"/>
    </source>
</evidence>
<evidence type="ECO:0000256" key="2">
    <source>
        <dbReference type="ARBA" id="ARBA00022729"/>
    </source>
</evidence>
<feature type="domain" description="Heparinase II/III-like C-terminal" evidence="5">
    <location>
        <begin position="328"/>
        <end position="455"/>
    </location>
</feature>
<reference evidence="6 7" key="1">
    <citation type="submission" date="2018-05" db="EMBL/GenBank/DDBJ databases">
        <title>Genomic Encyclopedia of Type Strains, Phase IV (KMG-IV): sequencing the most valuable type-strain genomes for metagenomic binning, comparative biology and taxonomic classification.</title>
        <authorList>
            <person name="Goeker M."/>
        </authorList>
    </citation>
    <scope>NUCLEOTIDE SEQUENCE [LARGE SCALE GENOMIC DNA]</scope>
    <source>
        <strain evidence="6 7">DSM 25350</strain>
    </source>
</reference>
<name>A0A316FRV5_9GAMM</name>
<dbReference type="PANTHER" id="PTHR39210:SF1">
    <property type="entry name" value="HEPARIN-SULFATE LYASE"/>
    <property type="match status" value="1"/>
</dbReference>
<dbReference type="InterPro" id="IPR008929">
    <property type="entry name" value="Chondroitin_lyas"/>
</dbReference>
<dbReference type="SUPFAM" id="SSF48230">
    <property type="entry name" value="Chondroitin AC/alginate lyase"/>
    <property type="match status" value="1"/>
</dbReference>
<dbReference type="InterPro" id="IPR012480">
    <property type="entry name" value="Hepar_II_III_C"/>
</dbReference>
<dbReference type="GO" id="GO:0042597">
    <property type="term" value="C:periplasmic space"/>
    <property type="evidence" value="ECO:0007669"/>
    <property type="project" value="UniProtKB-SubCell"/>
</dbReference>
<keyword evidence="2" id="KW-0732">Signal</keyword>
<dbReference type="Gene3D" id="2.70.98.70">
    <property type="match status" value="1"/>
</dbReference>
<organism evidence="6 7">
    <name type="scientific">Pleionea mediterranea</name>
    <dbReference type="NCBI Taxonomy" id="523701"/>
    <lineage>
        <taxon>Bacteria</taxon>
        <taxon>Pseudomonadati</taxon>
        <taxon>Pseudomonadota</taxon>
        <taxon>Gammaproteobacteria</taxon>
        <taxon>Oceanospirillales</taxon>
        <taxon>Pleioneaceae</taxon>
        <taxon>Pleionea</taxon>
    </lineage>
</organism>
<evidence type="ECO:0000256" key="3">
    <source>
        <dbReference type="ARBA" id="ARBA00022764"/>
    </source>
</evidence>